<sequence>MGGKDDPRRGAADESDLEAEAEDGLGRLGGVATALYKGLRDILSNNPELAKSAEDLRRSIRKSPLAAIGAAFVAGLLLALLTRG</sequence>
<organism evidence="3 4">
    <name type="scientific">Roseiarcus fermentans</name>
    <dbReference type="NCBI Taxonomy" id="1473586"/>
    <lineage>
        <taxon>Bacteria</taxon>
        <taxon>Pseudomonadati</taxon>
        <taxon>Pseudomonadota</taxon>
        <taxon>Alphaproteobacteria</taxon>
        <taxon>Hyphomicrobiales</taxon>
        <taxon>Roseiarcaceae</taxon>
        <taxon>Roseiarcus</taxon>
    </lineage>
</organism>
<feature type="region of interest" description="Disordered" evidence="1">
    <location>
        <begin position="1"/>
        <end position="21"/>
    </location>
</feature>
<dbReference type="RefSeq" id="WP_113891289.1">
    <property type="nucleotide sequence ID" value="NZ_QNRK01000027.1"/>
</dbReference>
<proteinExistence type="predicted"/>
<keyword evidence="2" id="KW-0812">Transmembrane</keyword>
<evidence type="ECO:0000313" key="4">
    <source>
        <dbReference type="Proteomes" id="UP000253529"/>
    </source>
</evidence>
<keyword evidence="2" id="KW-1133">Transmembrane helix</keyword>
<comment type="caution">
    <text evidence="3">The sequence shown here is derived from an EMBL/GenBank/DDBJ whole genome shotgun (WGS) entry which is preliminary data.</text>
</comment>
<name>A0A366F0V2_9HYPH</name>
<dbReference type="AlphaFoldDB" id="A0A366F0V2"/>
<evidence type="ECO:0008006" key="5">
    <source>
        <dbReference type="Google" id="ProtNLM"/>
    </source>
</evidence>
<gene>
    <name evidence="3" type="ORF">DFR50_1274</name>
</gene>
<dbReference type="EMBL" id="QNRK01000027">
    <property type="protein sequence ID" value="RBP07359.1"/>
    <property type="molecule type" value="Genomic_DNA"/>
</dbReference>
<evidence type="ECO:0000256" key="2">
    <source>
        <dbReference type="SAM" id="Phobius"/>
    </source>
</evidence>
<feature type="transmembrane region" description="Helical" evidence="2">
    <location>
        <begin position="65"/>
        <end position="82"/>
    </location>
</feature>
<accession>A0A366F0V2</accession>
<dbReference type="Proteomes" id="UP000253529">
    <property type="component" value="Unassembled WGS sequence"/>
</dbReference>
<evidence type="ECO:0000256" key="1">
    <source>
        <dbReference type="SAM" id="MobiDB-lite"/>
    </source>
</evidence>
<reference evidence="3 4" key="1">
    <citation type="submission" date="2018-06" db="EMBL/GenBank/DDBJ databases">
        <title>Genomic Encyclopedia of Type Strains, Phase IV (KMG-IV): sequencing the most valuable type-strain genomes for metagenomic binning, comparative biology and taxonomic classification.</title>
        <authorList>
            <person name="Goeker M."/>
        </authorList>
    </citation>
    <scope>NUCLEOTIDE SEQUENCE [LARGE SCALE GENOMIC DNA]</scope>
    <source>
        <strain evidence="3 4">DSM 24875</strain>
    </source>
</reference>
<keyword evidence="2" id="KW-0472">Membrane</keyword>
<feature type="compositionally biased region" description="Basic and acidic residues" evidence="1">
    <location>
        <begin position="1"/>
        <end position="12"/>
    </location>
</feature>
<keyword evidence="4" id="KW-1185">Reference proteome</keyword>
<evidence type="ECO:0000313" key="3">
    <source>
        <dbReference type="EMBL" id="RBP07359.1"/>
    </source>
</evidence>
<protein>
    <recommendedName>
        <fullName evidence="5">ElaB/YqjD/DUF883 family membrane-anchored ribosome-binding protein</fullName>
    </recommendedName>
</protein>